<feature type="compositionally biased region" description="Polar residues" evidence="1">
    <location>
        <begin position="132"/>
        <end position="148"/>
    </location>
</feature>
<proteinExistence type="predicted"/>
<dbReference type="Proteomes" id="UP000235392">
    <property type="component" value="Unassembled WGS sequence"/>
</dbReference>
<feature type="compositionally biased region" description="Basic residues" evidence="1">
    <location>
        <begin position="227"/>
        <end position="237"/>
    </location>
</feature>
<dbReference type="EMBL" id="PGCI01000728">
    <property type="protein sequence ID" value="PLW18668.1"/>
    <property type="molecule type" value="Genomic_DNA"/>
</dbReference>
<protein>
    <submittedName>
        <fullName evidence="2">Uncharacterized protein</fullName>
    </submittedName>
</protein>
<gene>
    <name evidence="2" type="ORF">PCASD_18596</name>
</gene>
<feature type="region of interest" description="Disordered" evidence="1">
    <location>
        <begin position="91"/>
        <end position="112"/>
    </location>
</feature>
<feature type="region of interest" description="Disordered" evidence="1">
    <location>
        <begin position="127"/>
        <end position="241"/>
    </location>
</feature>
<organism evidence="2 3">
    <name type="scientific">Puccinia coronata f. sp. avenae</name>
    <dbReference type="NCBI Taxonomy" id="200324"/>
    <lineage>
        <taxon>Eukaryota</taxon>
        <taxon>Fungi</taxon>
        <taxon>Dikarya</taxon>
        <taxon>Basidiomycota</taxon>
        <taxon>Pucciniomycotina</taxon>
        <taxon>Pucciniomycetes</taxon>
        <taxon>Pucciniales</taxon>
        <taxon>Pucciniaceae</taxon>
        <taxon>Puccinia</taxon>
    </lineage>
</organism>
<name>A0A2N5SZM2_9BASI</name>
<evidence type="ECO:0000256" key="1">
    <source>
        <dbReference type="SAM" id="MobiDB-lite"/>
    </source>
</evidence>
<dbReference type="AlphaFoldDB" id="A0A2N5SZM2"/>
<sequence>MIIEASFSLALDYLYDPKSEVSNVIKSELQNYCKFLQNSKVCWFSAHKPTFPPCSMIQGPYHQPLDVNSLPGTGGAPNQLEQLNQSEPMQAFDSPEHFSGGPRAPNHPHGPCRVLWRGPSRLRLRFRPTRSPLITNTPDRTIRIQSACSLPGDGGPSRPVPSIPHHAPGSARGPAEGRYESSENHAPPGLHTNANVGGDKGMDIGDFLSGVNGSHPGSAASGPPRSHGGHHHTLAQRHRPDLLLRSCRPSRPPIMPSTAIIKSRPPITINPPISITIIINNQWISSLAIILALR</sequence>
<accession>A0A2N5SZM2</accession>
<evidence type="ECO:0000313" key="2">
    <source>
        <dbReference type="EMBL" id="PLW18668.1"/>
    </source>
</evidence>
<reference evidence="2 3" key="1">
    <citation type="submission" date="2017-11" db="EMBL/GenBank/DDBJ databases">
        <title>De novo assembly and phasing of dikaryotic genomes from two isolates of Puccinia coronata f. sp. avenae, the causal agent of oat crown rust.</title>
        <authorList>
            <person name="Miller M.E."/>
            <person name="Zhang Y."/>
            <person name="Omidvar V."/>
            <person name="Sperschneider J."/>
            <person name="Schwessinger B."/>
            <person name="Raley C."/>
            <person name="Palmer J.M."/>
            <person name="Garnica D."/>
            <person name="Upadhyaya N."/>
            <person name="Rathjen J."/>
            <person name="Taylor J.M."/>
            <person name="Park R.F."/>
            <person name="Dodds P.N."/>
            <person name="Hirsch C.D."/>
            <person name="Kianian S.F."/>
            <person name="Figueroa M."/>
        </authorList>
    </citation>
    <scope>NUCLEOTIDE SEQUENCE [LARGE SCALE GENOMIC DNA]</scope>
    <source>
        <strain evidence="2">12SD80</strain>
    </source>
</reference>
<comment type="caution">
    <text evidence="2">The sequence shown here is derived from an EMBL/GenBank/DDBJ whole genome shotgun (WGS) entry which is preliminary data.</text>
</comment>
<evidence type="ECO:0000313" key="3">
    <source>
        <dbReference type="Proteomes" id="UP000235392"/>
    </source>
</evidence>